<name>A0A9Q0FVP4_9ROSI</name>
<dbReference type="Proteomes" id="UP001141552">
    <property type="component" value="Unassembled WGS sequence"/>
</dbReference>
<sequence>MGRQSCDPTVIHSSIALLQERFRQLEKAKEMRQQRELLRLLSEAEQVKAATTYKPSRLFFPQEFMLPQGQSPQCSLSLQPNVQTKPRDLQVNETPQLENLWLVDTAMRTKIDFDESDVDTSLHL</sequence>
<dbReference type="PANTHER" id="PTHR34570">
    <property type="entry name" value="OS03G0593100 PROTEIN"/>
    <property type="match status" value="1"/>
</dbReference>
<protein>
    <submittedName>
        <fullName evidence="1">Uncharacterized protein</fullName>
    </submittedName>
</protein>
<reference evidence="1" key="2">
    <citation type="journal article" date="2023" name="Plants (Basel)">
        <title>Annotation of the Turnera subulata (Passifloraceae) Draft Genome Reveals the S-Locus Evolved after the Divergence of Turneroideae from Passifloroideae in a Stepwise Manner.</title>
        <authorList>
            <person name="Henning P.M."/>
            <person name="Roalson E.H."/>
            <person name="Mir W."/>
            <person name="McCubbin A.G."/>
            <person name="Shore J.S."/>
        </authorList>
    </citation>
    <scope>NUCLEOTIDE SEQUENCE</scope>
    <source>
        <strain evidence="1">F60SS</strain>
    </source>
</reference>
<dbReference type="EMBL" id="JAKUCV010003894">
    <property type="protein sequence ID" value="KAJ4837231.1"/>
    <property type="molecule type" value="Genomic_DNA"/>
</dbReference>
<comment type="caution">
    <text evidence="1">The sequence shown here is derived from an EMBL/GenBank/DDBJ whole genome shotgun (WGS) entry which is preliminary data.</text>
</comment>
<dbReference type="OrthoDB" id="671858at2759"/>
<organism evidence="1 2">
    <name type="scientific">Turnera subulata</name>
    <dbReference type="NCBI Taxonomy" id="218843"/>
    <lineage>
        <taxon>Eukaryota</taxon>
        <taxon>Viridiplantae</taxon>
        <taxon>Streptophyta</taxon>
        <taxon>Embryophyta</taxon>
        <taxon>Tracheophyta</taxon>
        <taxon>Spermatophyta</taxon>
        <taxon>Magnoliopsida</taxon>
        <taxon>eudicotyledons</taxon>
        <taxon>Gunneridae</taxon>
        <taxon>Pentapetalae</taxon>
        <taxon>rosids</taxon>
        <taxon>fabids</taxon>
        <taxon>Malpighiales</taxon>
        <taxon>Passifloraceae</taxon>
        <taxon>Turnera</taxon>
    </lineage>
</organism>
<evidence type="ECO:0000313" key="1">
    <source>
        <dbReference type="EMBL" id="KAJ4837231.1"/>
    </source>
</evidence>
<accession>A0A9Q0FVP4</accession>
<keyword evidence="2" id="KW-1185">Reference proteome</keyword>
<dbReference type="AlphaFoldDB" id="A0A9Q0FVP4"/>
<dbReference type="PANTHER" id="PTHR34570:SF12">
    <property type="entry name" value="EXPRESSED PROTEIN"/>
    <property type="match status" value="1"/>
</dbReference>
<reference evidence="1" key="1">
    <citation type="submission" date="2022-02" db="EMBL/GenBank/DDBJ databases">
        <authorList>
            <person name="Henning P.M."/>
            <person name="McCubbin A.G."/>
            <person name="Shore J.S."/>
        </authorList>
    </citation>
    <scope>NUCLEOTIDE SEQUENCE</scope>
    <source>
        <strain evidence="1">F60SS</strain>
        <tissue evidence="1">Leaves</tissue>
    </source>
</reference>
<evidence type="ECO:0000313" key="2">
    <source>
        <dbReference type="Proteomes" id="UP001141552"/>
    </source>
</evidence>
<proteinExistence type="predicted"/>
<gene>
    <name evidence="1" type="ORF">Tsubulata_027960</name>
</gene>